<sequence>MKLKCNYNKAKEIIGWEPEYSLEEGISETEEWIKGCLN</sequence>
<evidence type="ECO:0000313" key="1">
    <source>
        <dbReference type="EMBL" id="MPM49102.1"/>
    </source>
</evidence>
<gene>
    <name evidence="1" type="ORF">SDC9_95830</name>
</gene>
<accession>A0A645A7L1</accession>
<name>A0A645A7L1_9ZZZZ</name>
<dbReference type="SUPFAM" id="SSF51735">
    <property type="entry name" value="NAD(P)-binding Rossmann-fold domains"/>
    <property type="match status" value="1"/>
</dbReference>
<dbReference type="EMBL" id="VSSQ01012381">
    <property type="protein sequence ID" value="MPM49102.1"/>
    <property type="molecule type" value="Genomic_DNA"/>
</dbReference>
<organism evidence="1">
    <name type="scientific">bioreactor metagenome</name>
    <dbReference type="NCBI Taxonomy" id="1076179"/>
    <lineage>
        <taxon>unclassified sequences</taxon>
        <taxon>metagenomes</taxon>
        <taxon>ecological metagenomes</taxon>
    </lineage>
</organism>
<dbReference type="InterPro" id="IPR036291">
    <property type="entry name" value="NAD(P)-bd_dom_sf"/>
</dbReference>
<protein>
    <recommendedName>
        <fullName evidence="2">UDP-glucose 4-epimerase</fullName>
    </recommendedName>
</protein>
<dbReference type="AlphaFoldDB" id="A0A645A7L1"/>
<comment type="caution">
    <text evidence="1">The sequence shown here is derived from an EMBL/GenBank/DDBJ whole genome shotgun (WGS) entry which is preliminary data.</text>
</comment>
<reference evidence="1" key="1">
    <citation type="submission" date="2019-08" db="EMBL/GenBank/DDBJ databases">
        <authorList>
            <person name="Kucharzyk K."/>
            <person name="Murdoch R.W."/>
            <person name="Higgins S."/>
            <person name="Loffler F."/>
        </authorList>
    </citation>
    <scope>NUCLEOTIDE SEQUENCE</scope>
</reference>
<evidence type="ECO:0008006" key="2">
    <source>
        <dbReference type="Google" id="ProtNLM"/>
    </source>
</evidence>
<proteinExistence type="predicted"/>
<dbReference type="Gene3D" id="3.90.25.10">
    <property type="entry name" value="UDP-galactose 4-epimerase, domain 1"/>
    <property type="match status" value="1"/>
</dbReference>